<keyword evidence="2" id="KW-1185">Reference proteome</keyword>
<proteinExistence type="predicted"/>
<dbReference type="OrthoDB" id="8410231at2"/>
<reference evidence="1 2" key="1">
    <citation type="submission" date="2015-01" db="EMBL/GenBank/DDBJ databases">
        <title>Genome Sequence of Magnetospirillum magnetotacticum Strain MS-1.</title>
        <authorList>
            <person name="Marinov G.K."/>
            <person name="Smalley M.D."/>
            <person name="DeSalvo G."/>
        </authorList>
    </citation>
    <scope>NUCLEOTIDE SEQUENCE [LARGE SCALE GENOMIC DNA]</scope>
    <source>
        <strain evidence="1 2">MS-1</strain>
    </source>
</reference>
<comment type="caution">
    <text evidence="1">The sequence shown here is derived from an EMBL/GenBank/DDBJ whole genome shotgun (WGS) entry which is preliminary data.</text>
</comment>
<dbReference type="RefSeq" id="WP_009870314.1">
    <property type="nucleotide sequence ID" value="NZ_JXSL01000033.1"/>
</dbReference>
<gene>
    <name evidence="1" type="ORF">CCC_01407</name>
</gene>
<organism evidence="1 2">
    <name type="scientific">Paramagnetospirillum magnetotacticum MS-1</name>
    <dbReference type="NCBI Taxonomy" id="272627"/>
    <lineage>
        <taxon>Bacteria</taxon>
        <taxon>Pseudomonadati</taxon>
        <taxon>Pseudomonadota</taxon>
        <taxon>Alphaproteobacteria</taxon>
        <taxon>Rhodospirillales</taxon>
        <taxon>Magnetospirillaceae</taxon>
        <taxon>Paramagnetospirillum</taxon>
    </lineage>
</organism>
<dbReference type="InterPro" id="IPR008018">
    <property type="entry name" value="Phage_tail_attach_FII"/>
</dbReference>
<dbReference type="STRING" id="272627.CCC_01407"/>
<sequence length="104" mass="11222">MSAFSDAVDDLFADPNLAVTVLYQPVVGEGGLVKAMVRRPDQDVQFGDIAIHASIALFEIRVGEVSNPQAGDSITLGNEVFLVQGEPSRDAEQLIWRIDTRPGP</sequence>
<accession>A0A0C2YAX9</accession>
<dbReference type="GO" id="GO:0019068">
    <property type="term" value="P:virion assembly"/>
    <property type="evidence" value="ECO:0007669"/>
    <property type="project" value="InterPro"/>
</dbReference>
<dbReference type="Pfam" id="PF05354">
    <property type="entry name" value="Phage_attach"/>
    <property type="match status" value="1"/>
</dbReference>
<evidence type="ECO:0000313" key="1">
    <source>
        <dbReference type="EMBL" id="KIL96914.1"/>
    </source>
</evidence>
<dbReference type="AlphaFoldDB" id="A0A0C2YAX9"/>
<name>A0A0C2YAX9_PARME</name>
<protein>
    <submittedName>
        <fullName evidence="1">Uncharacterized protein</fullName>
    </submittedName>
</protein>
<evidence type="ECO:0000313" key="2">
    <source>
        <dbReference type="Proteomes" id="UP000031971"/>
    </source>
</evidence>
<dbReference type="Proteomes" id="UP000031971">
    <property type="component" value="Unassembled WGS sequence"/>
</dbReference>
<dbReference type="EMBL" id="JXSL01000033">
    <property type="protein sequence ID" value="KIL96914.1"/>
    <property type="molecule type" value="Genomic_DNA"/>
</dbReference>